<dbReference type="Proteomes" id="UP000199398">
    <property type="component" value="Unassembled WGS sequence"/>
</dbReference>
<name>A0A1I5JTC9_9PSEU</name>
<organism evidence="3 4">
    <name type="scientific">Saccharopolyspora antimicrobica</name>
    <dbReference type="NCBI Taxonomy" id="455193"/>
    <lineage>
        <taxon>Bacteria</taxon>
        <taxon>Bacillati</taxon>
        <taxon>Actinomycetota</taxon>
        <taxon>Actinomycetes</taxon>
        <taxon>Pseudonocardiales</taxon>
        <taxon>Pseudonocardiaceae</taxon>
        <taxon>Saccharopolyspora</taxon>
    </lineage>
</organism>
<dbReference type="STRING" id="455193.SAMN05421805_12411"/>
<protein>
    <submittedName>
        <fullName evidence="3">Uncharacterized protein</fullName>
    </submittedName>
</protein>
<sequence length="143" mass="15042">MSGAEPDSQQYVQVWGDAVNPKHLWLSVLLGAATGLGALLLAGAALRNTAVSAELQDGYALLAGLLGCLIAAVVCAKLFPPKRIVHEHALSPDEHQAAIREILADNGRASTGELSPHAARELRSVGLHDAFAQAQQRDPEVKP</sequence>
<keyword evidence="5" id="KW-1185">Reference proteome</keyword>
<evidence type="ECO:0000313" key="2">
    <source>
        <dbReference type="EMBL" id="RKT86927.1"/>
    </source>
</evidence>
<dbReference type="AlphaFoldDB" id="A0A1I5JTC9"/>
<dbReference type="OrthoDB" id="4808534at2"/>
<evidence type="ECO:0000313" key="3">
    <source>
        <dbReference type="EMBL" id="SFO76038.1"/>
    </source>
</evidence>
<evidence type="ECO:0000313" key="5">
    <source>
        <dbReference type="Proteomes" id="UP000270697"/>
    </source>
</evidence>
<proteinExistence type="predicted"/>
<accession>A0A1I5JTC9</accession>
<evidence type="ECO:0000256" key="1">
    <source>
        <dbReference type="SAM" id="Phobius"/>
    </source>
</evidence>
<dbReference type="Proteomes" id="UP000270697">
    <property type="component" value="Unassembled WGS sequence"/>
</dbReference>
<dbReference type="EMBL" id="FOUP01000024">
    <property type="protein sequence ID" value="SFO76038.1"/>
    <property type="molecule type" value="Genomic_DNA"/>
</dbReference>
<keyword evidence="1" id="KW-0812">Transmembrane</keyword>
<reference evidence="3 4" key="1">
    <citation type="submission" date="2016-10" db="EMBL/GenBank/DDBJ databases">
        <authorList>
            <person name="de Groot N.N."/>
        </authorList>
    </citation>
    <scope>NUCLEOTIDE SEQUENCE [LARGE SCALE GENOMIC DNA]</scope>
    <source>
        <strain evidence="3 4">CPCC 201259</strain>
    </source>
</reference>
<dbReference type="EMBL" id="RBXX01000002">
    <property type="protein sequence ID" value="RKT86927.1"/>
    <property type="molecule type" value="Genomic_DNA"/>
</dbReference>
<evidence type="ECO:0000313" key="4">
    <source>
        <dbReference type="Proteomes" id="UP000199398"/>
    </source>
</evidence>
<keyword evidence="1" id="KW-0472">Membrane</keyword>
<reference evidence="2 5" key="2">
    <citation type="submission" date="2018-10" db="EMBL/GenBank/DDBJ databases">
        <title>Sequencing the genomes of 1000 actinobacteria strains.</title>
        <authorList>
            <person name="Klenk H.-P."/>
        </authorList>
    </citation>
    <scope>NUCLEOTIDE SEQUENCE [LARGE SCALE GENOMIC DNA]</scope>
    <source>
        <strain evidence="2 5">DSM 45119</strain>
    </source>
</reference>
<feature type="transmembrane region" description="Helical" evidence="1">
    <location>
        <begin position="24"/>
        <end position="46"/>
    </location>
</feature>
<dbReference type="RefSeq" id="WP_093159340.1">
    <property type="nucleotide sequence ID" value="NZ_FOUP01000024.1"/>
</dbReference>
<gene>
    <name evidence="2" type="ORF">ATL45_5309</name>
    <name evidence="3" type="ORF">SAMN05421805_12411</name>
</gene>
<keyword evidence="1" id="KW-1133">Transmembrane helix</keyword>
<feature type="transmembrane region" description="Helical" evidence="1">
    <location>
        <begin position="58"/>
        <end position="79"/>
    </location>
</feature>